<dbReference type="Proteomes" id="UP000188998">
    <property type="component" value="Unassembled WGS sequence"/>
</dbReference>
<reference evidence="1 2" key="1">
    <citation type="submission" date="2016-10" db="EMBL/GenBank/DDBJ databases">
        <title>Rodentibacter gen. nov. and new species.</title>
        <authorList>
            <person name="Christensen H."/>
        </authorList>
    </citation>
    <scope>NUCLEOTIDE SEQUENCE [LARGE SCALE GENOMIC DNA]</scope>
    <source>
        <strain evidence="1 2">199137021</strain>
    </source>
</reference>
<name>A0AAJ3K2C8_9PAST</name>
<gene>
    <name evidence="1" type="ORF">BKG90_09760</name>
</gene>
<accession>A0AAJ3K2C8</accession>
<dbReference type="AlphaFoldDB" id="A0AAJ3K2C8"/>
<organism evidence="1 2">
    <name type="scientific">Rodentibacter caecimuris</name>
    <dbReference type="NCBI Taxonomy" id="1796644"/>
    <lineage>
        <taxon>Bacteria</taxon>
        <taxon>Pseudomonadati</taxon>
        <taxon>Pseudomonadota</taxon>
        <taxon>Gammaproteobacteria</taxon>
        <taxon>Pasteurellales</taxon>
        <taxon>Pasteurellaceae</taxon>
        <taxon>Rodentibacter</taxon>
    </lineage>
</organism>
<dbReference type="RefSeq" id="WP_059365755.1">
    <property type="nucleotide sequence ID" value="NZ_BBXJ01000001.1"/>
</dbReference>
<evidence type="ECO:0000313" key="2">
    <source>
        <dbReference type="Proteomes" id="UP000188998"/>
    </source>
</evidence>
<keyword evidence="2" id="KW-1185">Reference proteome</keyword>
<protein>
    <submittedName>
        <fullName evidence="1">Uncharacterized protein</fullName>
    </submittedName>
</protein>
<evidence type="ECO:0000313" key="1">
    <source>
        <dbReference type="EMBL" id="OOF70566.1"/>
    </source>
</evidence>
<comment type="caution">
    <text evidence="1">The sequence shown here is derived from an EMBL/GenBank/DDBJ whole genome shotgun (WGS) entry which is preliminary data.</text>
</comment>
<sequence length="93" mass="10631">MVTNEQVMEKLVELEGLILAVQAKESKGLWDIQDVADYSGFSYRHTYGNIISDPKFPAPVNLQSRTGGKCKTLFVKDEVIEFFVKNKKKKHRV</sequence>
<dbReference type="EMBL" id="MLAB01000053">
    <property type="protein sequence ID" value="OOF70566.1"/>
    <property type="molecule type" value="Genomic_DNA"/>
</dbReference>
<proteinExistence type="predicted"/>